<dbReference type="Proteomes" id="UP001630127">
    <property type="component" value="Unassembled WGS sequence"/>
</dbReference>
<evidence type="ECO:0000256" key="4">
    <source>
        <dbReference type="ARBA" id="ARBA00022617"/>
    </source>
</evidence>
<dbReference type="PRINTS" id="PR00385">
    <property type="entry name" value="P450"/>
</dbReference>
<keyword evidence="6" id="KW-0479">Metal-binding</keyword>
<sequence length="262" mass="30007">MRKICVLHLLNLKKVQSFGSMRENEVSQMIRKIGKLAASSELVNLTEMSMTLTSTIVCRVGLGKRFGRGFDRTRFNQLFHEVQALVGSIFCSDFFPSFSWVDKISGKFGRLEKIFQDFDSFYQEILEEHLNQEESESPEEDMVDILLKLRDDKSFPVDLTFNHIKAILMNVLLGGTETGSAILVWLMTALMKNPLVMEKVQAQIRQLVGKMGMVYEDDIEKLPYFKAVVEETLRLYPPTPLLVPRETIAKCNIDGLKFNQKP</sequence>
<comment type="similarity">
    <text evidence="3">Belongs to the cytochrome P450 family.</text>
</comment>
<reference evidence="12 13" key="1">
    <citation type="submission" date="2024-11" db="EMBL/GenBank/DDBJ databases">
        <title>A near-complete genome assembly of Cinchona calisaya.</title>
        <authorList>
            <person name="Lian D.C."/>
            <person name="Zhao X.W."/>
            <person name="Wei L."/>
        </authorList>
    </citation>
    <scope>NUCLEOTIDE SEQUENCE [LARGE SCALE GENOMIC DNA]</scope>
    <source>
        <tissue evidence="12">Nenye</tissue>
    </source>
</reference>
<evidence type="ECO:0000256" key="8">
    <source>
        <dbReference type="ARBA" id="ARBA00023002"/>
    </source>
</evidence>
<keyword evidence="9" id="KW-0408">Iron</keyword>
<dbReference type="GO" id="GO:0016020">
    <property type="term" value="C:membrane"/>
    <property type="evidence" value="ECO:0007669"/>
    <property type="project" value="UniProtKB-SubCell"/>
</dbReference>
<evidence type="ECO:0000256" key="2">
    <source>
        <dbReference type="ARBA" id="ARBA00004167"/>
    </source>
</evidence>
<accession>A0ABD2ZFR7</accession>
<protein>
    <recommendedName>
        <fullName evidence="14">Cytochrome P450</fullName>
    </recommendedName>
</protein>
<evidence type="ECO:0000256" key="6">
    <source>
        <dbReference type="ARBA" id="ARBA00022723"/>
    </source>
</evidence>
<keyword evidence="7" id="KW-1133">Transmembrane helix</keyword>
<dbReference type="PANTHER" id="PTHR47955:SF22">
    <property type="entry name" value="CYTOCHROME P450 83B1-LIKE"/>
    <property type="match status" value="1"/>
</dbReference>
<proteinExistence type="inferred from homology"/>
<dbReference type="PANTHER" id="PTHR47955">
    <property type="entry name" value="CYTOCHROME P450 FAMILY 71 PROTEIN"/>
    <property type="match status" value="1"/>
</dbReference>
<keyword evidence="4" id="KW-0349">Heme</keyword>
<evidence type="ECO:0000313" key="12">
    <source>
        <dbReference type="EMBL" id="KAL3516543.1"/>
    </source>
</evidence>
<dbReference type="AlphaFoldDB" id="A0ABD2ZFR7"/>
<dbReference type="Gene3D" id="1.10.630.10">
    <property type="entry name" value="Cytochrome P450"/>
    <property type="match status" value="1"/>
</dbReference>
<keyword evidence="13" id="KW-1185">Reference proteome</keyword>
<evidence type="ECO:0000256" key="11">
    <source>
        <dbReference type="ARBA" id="ARBA00023136"/>
    </source>
</evidence>
<evidence type="ECO:0000256" key="3">
    <source>
        <dbReference type="ARBA" id="ARBA00010617"/>
    </source>
</evidence>
<dbReference type="SUPFAM" id="SSF48264">
    <property type="entry name" value="Cytochrome P450"/>
    <property type="match status" value="1"/>
</dbReference>
<dbReference type="GO" id="GO:0004497">
    <property type="term" value="F:monooxygenase activity"/>
    <property type="evidence" value="ECO:0007669"/>
    <property type="project" value="UniProtKB-KW"/>
</dbReference>
<evidence type="ECO:0000256" key="7">
    <source>
        <dbReference type="ARBA" id="ARBA00022989"/>
    </source>
</evidence>
<dbReference type="InterPro" id="IPR036396">
    <property type="entry name" value="Cyt_P450_sf"/>
</dbReference>
<comment type="cofactor">
    <cofactor evidence="1">
        <name>heme</name>
        <dbReference type="ChEBI" id="CHEBI:30413"/>
    </cofactor>
</comment>
<dbReference type="InterPro" id="IPR001128">
    <property type="entry name" value="Cyt_P450"/>
</dbReference>
<keyword evidence="5" id="KW-0812">Transmembrane</keyword>
<dbReference type="GO" id="GO:0046872">
    <property type="term" value="F:metal ion binding"/>
    <property type="evidence" value="ECO:0007669"/>
    <property type="project" value="UniProtKB-KW"/>
</dbReference>
<evidence type="ECO:0000256" key="10">
    <source>
        <dbReference type="ARBA" id="ARBA00023033"/>
    </source>
</evidence>
<evidence type="ECO:0000256" key="1">
    <source>
        <dbReference type="ARBA" id="ARBA00001971"/>
    </source>
</evidence>
<organism evidence="12 13">
    <name type="scientific">Cinchona calisaya</name>
    <dbReference type="NCBI Taxonomy" id="153742"/>
    <lineage>
        <taxon>Eukaryota</taxon>
        <taxon>Viridiplantae</taxon>
        <taxon>Streptophyta</taxon>
        <taxon>Embryophyta</taxon>
        <taxon>Tracheophyta</taxon>
        <taxon>Spermatophyta</taxon>
        <taxon>Magnoliopsida</taxon>
        <taxon>eudicotyledons</taxon>
        <taxon>Gunneridae</taxon>
        <taxon>Pentapetalae</taxon>
        <taxon>asterids</taxon>
        <taxon>lamiids</taxon>
        <taxon>Gentianales</taxon>
        <taxon>Rubiaceae</taxon>
        <taxon>Cinchonoideae</taxon>
        <taxon>Cinchoneae</taxon>
        <taxon>Cinchona</taxon>
    </lineage>
</organism>
<comment type="subcellular location">
    <subcellularLocation>
        <location evidence="2">Membrane</location>
        <topology evidence="2">Single-pass membrane protein</topology>
    </subcellularLocation>
</comment>
<dbReference type="PRINTS" id="PR00463">
    <property type="entry name" value="EP450I"/>
</dbReference>
<evidence type="ECO:0000256" key="5">
    <source>
        <dbReference type="ARBA" id="ARBA00022692"/>
    </source>
</evidence>
<gene>
    <name evidence="12" type="ORF">ACH5RR_023445</name>
</gene>
<evidence type="ECO:0000313" key="13">
    <source>
        <dbReference type="Proteomes" id="UP001630127"/>
    </source>
</evidence>
<keyword evidence="8" id="KW-0560">Oxidoreductase</keyword>
<comment type="caution">
    <text evidence="12">The sequence shown here is derived from an EMBL/GenBank/DDBJ whole genome shotgun (WGS) entry which is preliminary data.</text>
</comment>
<evidence type="ECO:0008006" key="14">
    <source>
        <dbReference type="Google" id="ProtNLM"/>
    </source>
</evidence>
<dbReference type="EMBL" id="JBJUIK010000010">
    <property type="protein sequence ID" value="KAL3516543.1"/>
    <property type="molecule type" value="Genomic_DNA"/>
</dbReference>
<name>A0ABD2ZFR7_9GENT</name>
<keyword evidence="11" id="KW-0472">Membrane</keyword>
<evidence type="ECO:0000256" key="9">
    <source>
        <dbReference type="ARBA" id="ARBA00023004"/>
    </source>
</evidence>
<dbReference type="Pfam" id="PF00067">
    <property type="entry name" value="p450"/>
    <property type="match status" value="1"/>
</dbReference>
<keyword evidence="10" id="KW-0503">Monooxygenase</keyword>
<dbReference type="InterPro" id="IPR002401">
    <property type="entry name" value="Cyt_P450_E_grp-I"/>
</dbReference>